<dbReference type="PANTHER" id="PTHR42930:SF3">
    <property type="entry name" value="PHOSPHATE-SPECIFIC TRANSPORT SYSTEM ACCESSORY PROTEIN PHOU"/>
    <property type="match status" value="1"/>
</dbReference>
<dbReference type="OrthoDB" id="9814256at2"/>
<feature type="domain" description="PhoU" evidence="9">
    <location>
        <begin position="18"/>
        <end position="103"/>
    </location>
</feature>
<reference evidence="10 11" key="1">
    <citation type="submission" date="2019-02" db="EMBL/GenBank/DDBJ databases">
        <title>Deep-cultivation of Planctomycetes and their phenomic and genomic characterization uncovers novel biology.</title>
        <authorList>
            <person name="Wiegand S."/>
            <person name="Jogler M."/>
            <person name="Boedeker C."/>
            <person name="Pinto D."/>
            <person name="Vollmers J."/>
            <person name="Rivas-Marin E."/>
            <person name="Kohn T."/>
            <person name="Peeters S.H."/>
            <person name="Heuer A."/>
            <person name="Rast P."/>
            <person name="Oberbeckmann S."/>
            <person name="Bunk B."/>
            <person name="Jeske O."/>
            <person name="Meyerdierks A."/>
            <person name="Storesund J.E."/>
            <person name="Kallscheuer N."/>
            <person name="Luecker S."/>
            <person name="Lage O.M."/>
            <person name="Pohl T."/>
            <person name="Merkel B.J."/>
            <person name="Hornburger P."/>
            <person name="Mueller R.-W."/>
            <person name="Bruemmer F."/>
            <person name="Labrenz M."/>
            <person name="Spormann A.M."/>
            <person name="Op den Camp H."/>
            <person name="Overmann J."/>
            <person name="Amann R."/>
            <person name="Jetten M.S.M."/>
            <person name="Mascher T."/>
            <person name="Medema M.H."/>
            <person name="Devos D.P."/>
            <person name="Kaster A.-K."/>
            <person name="Ovreas L."/>
            <person name="Rohde M."/>
            <person name="Galperin M.Y."/>
            <person name="Jogler C."/>
        </authorList>
    </citation>
    <scope>NUCLEOTIDE SEQUENCE [LARGE SCALE GENOMIC DNA]</scope>
    <source>
        <strain evidence="10 11">ETA_A8</strain>
    </source>
</reference>
<dbReference type="Proteomes" id="UP000315017">
    <property type="component" value="Chromosome"/>
</dbReference>
<dbReference type="GO" id="GO:0030643">
    <property type="term" value="P:intracellular phosphate ion homeostasis"/>
    <property type="evidence" value="ECO:0007669"/>
    <property type="project" value="InterPro"/>
</dbReference>
<evidence type="ECO:0000256" key="6">
    <source>
        <dbReference type="ARBA" id="ARBA00022592"/>
    </source>
</evidence>
<keyword evidence="4 8" id="KW-0813">Transport</keyword>
<evidence type="ECO:0000313" key="11">
    <source>
        <dbReference type="Proteomes" id="UP000315017"/>
    </source>
</evidence>
<keyword evidence="11" id="KW-1185">Reference proteome</keyword>
<evidence type="ECO:0000256" key="4">
    <source>
        <dbReference type="ARBA" id="ARBA00022448"/>
    </source>
</evidence>
<protein>
    <recommendedName>
        <fullName evidence="8">Phosphate-specific transport system accessory protein PhoU</fullName>
    </recommendedName>
</protein>
<dbReference type="NCBIfam" id="TIGR02135">
    <property type="entry name" value="phoU_full"/>
    <property type="match status" value="1"/>
</dbReference>
<dbReference type="GO" id="GO:0045936">
    <property type="term" value="P:negative regulation of phosphate metabolic process"/>
    <property type="evidence" value="ECO:0007669"/>
    <property type="project" value="InterPro"/>
</dbReference>
<dbReference type="InterPro" id="IPR038078">
    <property type="entry name" value="PhoU-like_sf"/>
</dbReference>
<dbReference type="FunFam" id="1.20.58.220:FF:000004">
    <property type="entry name" value="Phosphate-specific transport system accessory protein PhoU"/>
    <property type="match status" value="1"/>
</dbReference>
<evidence type="ECO:0000256" key="8">
    <source>
        <dbReference type="PIRNR" id="PIRNR003107"/>
    </source>
</evidence>
<comment type="similarity">
    <text evidence="2 8">Belongs to the PhoU family.</text>
</comment>
<comment type="subunit">
    <text evidence="3 8">Homodimer.</text>
</comment>
<feature type="domain" description="PhoU" evidence="9">
    <location>
        <begin position="120"/>
        <end position="204"/>
    </location>
</feature>
<dbReference type="RefSeq" id="WP_145094577.1">
    <property type="nucleotide sequence ID" value="NZ_CP036274.1"/>
</dbReference>
<accession>A0A517YI96</accession>
<comment type="subcellular location">
    <subcellularLocation>
        <location evidence="1 8">Cytoplasm</location>
    </subcellularLocation>
</comment>
<dbReference type="AlphaFoldDB" id="A0A517YI96"/>
<evidence type="ECO:0000256" key="5">
    <source>
        <dbReference type="ARBA" id="ARBA00022490"/>
    </source>
</evidence>
<dbReference type="SUPFAM" id="SSF109755">
    <property type="entry name" value="PhoU-like"/>
    <property type="match status" value="1"/>
</dbReference>
<proteinExistence type="inferred from homology"/>
<dbReference type="Gene3D" id="1.20.58.220">
    <property type="entry name" value="Phosphate transport system protein phou homolog 2, domain 2"/>
    <property type="match status" value="1"/>
</dbReference>
<dbReference type="Pfam" id="PF01895">
    <property type="entry name" value="PhoU"/>
    <property type="match status" value="2"/>
</dbReference>
<dbReference type="InterPro" id="IPR026022">
    <property type="entry name" value="PhoU_dom"/>
</dbReference>
<keyword evidence="5 8" id="KW-0963">Cytoplasm</keyword>
<gene>
    <name evidence="10" type="ORF">ETAA8_50640</name>
</gene>
<evidence type="ECO:0000256" key="2">
    <source>
        <dbReference type="ARBA" id="ARBA00008107"/>
    </source>
</evidence>
<evidence type="ECO:0000256" key="7">
    <source>
        <dbReference type="ARBA" id="ARBA00056181"/>
    </source>
</evidence>
<keyword evidence="6 8" id="KW-0592">Phosphate transport</keyword>
<dbReference type="PIRSF" id="PIRSF003107">
    <property type="entry name" value="PhoU"/>
    <property type="match status" value="1"/>
</dbReference>
<organism evidence="10 11">
    <name type="scientific">Anatilimnocola aggregata</name>
    <dbReference type="NCBI Taxonomy" id="2528021"/>
    <lineage>
        <taxon>Bacteria</taxon>
        <taxon>Pseudomonadati</taxon>
        <taxon>Planctomycetota</taxon>
        <taxon>Planctomycetia</taxon>
        <taxon>Pirellulales</taxon>
        <taxon>Pirellulaceae</taxon>
        <taxon>Anatilimnocola</taxon>
    </lineage>
</organism>
<dbReference type="EMBL" id="CP036274">
    <property type="protein sequence ID" value="QDU29946.1"/>
    <property type="molecule type" value="Genomic_DNA"/>
</dbReference>
<dbReference type="InterPro" id="IPR028366">
    <property type="entry name" value="PhoU"/>
</dbReference>
<dbReference type="KEGG" id="aagg:ETAA8_50640"/>
<comment type="function">
    <text evidence="7 8">Plays a role in the regulation of phosphate uptake.</text>
</comment>
<evidence type="ECO:0000256" key="1">
    <source>
        <dbReference type="ARBA" id="ARBA00004496"/>
    </source>
</evidence>
<name>A0A517YI96_9BACT</name>
<dbReference type="GO" id="GO:0005737">
    <property type="term" value="C:cytoplasm"/>
    <property type="evidence" value="ECO:0007669"/>
    <property type="project" value="UniProtKB-SubCell"/>
</dbReference>
<evidence type="ECO:0000259" key="9">
    <source>
        <dbReference type="Pfam" id="PF01895"/>
    </source>
</evidence>
<evidence type="ECO:0000256" key="3">
    <source>
        <dbReference type="ARBA" id="ARBA00011738"/>
    </source>
</evidence>
<evidence type="ECO:0000313" key="10">
    <source>
        <dbReference type="EMBL" id="QDU29946.1"/>
    </source>
</evidence>
<dbReference type="PANTHER" id="PTHR42930">
    <property type="entry name" value="PHOSPHATE-SPECIFIC TRANSPORT SYSTEM ACCESSORY PROTEIN PHOU"/>
    <property type="match status" value="1"/>
</dbReference>
<dbReference type="GO" id="GO:0006817">
    <property type="term" value="P:phosphate ion transport"/>
    <property type="evidence" value="ECO:0007669"/>
    <property type="project" value="UniProtKB-KW"/>
</dbReference>
<sequence>MSKHLQRDIDGLINELLTISSMVEEMIDRATQALSERRFDLADQVISSDEFVDQHEVHLEEECLKMLALHQPVAIDLRRIATVLKINADLERIADLAVSIANRARAISEHPAFIVPDRLPKMVVLATQMVRGAMDSFVNLDSHAARRILAMDQQVDQYNCDIIDELQSRMQKQPDMVAASLHCFSGVRHLERIADHATNIAEDVIYLVEGDIVRHRHAKLSESPS</sequence>